<keyword evidence="2" id="KW-0879">Wnt signaling pathway</keyword>
<sequence>MGEILASGVPALTKAAIRSSQQSDEKCLLASLSALWNLASHSQENKRVMCETPEFLRLLISLLSSDLRHISLIESASGIIKYISAYIVQKSELIKKVHEMKIIRSLLKLLQSSSFTVLANSLGALNQFANWDSITQKKLLQDPPAMAFLNGLRNSTREDIRTSAKSVLNHLHSVNYTPQYAFTLPPGSRFQNPDNMNEASILTYDTSSLYRRNRNERLLTQRQPFYPNMHFPQLNDLKSPTFSTQSTSLATTTDTTFKPSSSMPQSNMIIHEVKSQQIYHTTASYSINAIPNEFSHPATDGSTAAVKFRSSSLPRYNILSPAKSILIEQSEQPMKRNDENHFGHKVGESNEAGFESEFIVEPLIEAENEVSDSMLCTRSASVQSLTSVEMHNASGWESRVSTVENSNNISPGSCSDLPASPSECMGFARSAEVSRSKLESPNLSMEEPKDDEAFYATYESNTNEIDEALLSNVIASVLPKPSSPRNTDSSSSTLKRDKRDLSASNTNKSSNYDEENDKFLLESIASVLPSPHKEAQGSQKLVSVKPSLIMKSIHNGGGFSPRSVSSSNKKFDQDGTLFSRTTLDRYKNQLNENGQQRESHNATGGETSGSLITSSKEKSLNEDHYNRSSGSSGSTVDGVLPEDVDFELQAELLLIDCRKVNKSADNSLTTAVTPKRKIPELKERHSRSRLCPPKNFEKSKSSSLPKNSQPIKEPTNTTTTSSSSLKRSPFQNKIREKPIVPPKPPVTPSNRTVPLKKTAQVSPLNYKRPNEMSNSSETSDIQTSNSSSKEKNDKKIGKMLVSAV</sequence>
<dbReference type="GO" id="GO:0005881">
    <property type="term" value="C:cytoplasmic microtubule"/>
    <property type="evidence" value="ECO:0007669"/>
    <property type="project" value="TreeGrafter"/>
</dbReference>
<evidence type="ECO:0000256" key="2">
    <source>
        <dbReference type="ARBA" id="ARBA00022687"/>
    </source>
</evidence>
<dbReference type="GO" id="GO:0007389">
    <property type="term" value="P:pattern specification process"/>
    <property type="evidence" value="ECO:0007669"/>
    <property type="project" value="TreeGrafter"/>
</dbReference>
<feature type="region of interest" description="Disordered" evidence="3">
    <location>
        <begin position="478"/>
        <end position="514"/>
    </location>
</feature>
<dbReference type="SMART" id="SM00185">
    <property type="entry name" value="ARM"/>
    <property type="match status" value="3"/>
</dbReference>
<evidence type="ECO:0000256" key="3">
    <source>
        <dbReference type="SAM" id="MobiDB-lite"/>
    </source>
</evidence>
<accession>A0A914DK84</accession>
<dbReference type="GO" id="GO:0030877">
    <property type="term" value="C:beta-catenin destruction complex"/>
    <property type="evidence" value="ECO:0007669"/>
    <property type="project" value="TreeGrafter"/>
</dbReference>
<dbReference type="AlphaFoldDB" id="A0A914DK84"/>
<feature type="compositionally biased region" description="Low complexity" evidence="3">
    <location>
        <begin position="483"/>
        <end position="493"/>
    </location>
</feature>
<dbReference type="InterPro" id="IPR000225">
    <property type="entry name" value="Armadillo"/>
</dbReference>
<dbReference type="GO" id="GO:0007026">
    <property type="term" value="P:negative regulation of microtubule depolymerization"/>
    <property type="evidence" value="ECO:0007669"/>
    <property type="project" value="TreeGrafter"/>
</dbReference>
<feature type="compositionally biased region" description="Polar residues" evidence="3">
    <location>
        <begin position="601"/>
        <end position="614"/>
    </location>
</feature>
<evidence type="ECO:0000313" key="5">
    <source>
        <dbReference type="WBParaSite" id="ACRNAN_scaffold2705.g9168.t1"/>
    </source>
</evidence>
<feature type="region of interest" description="Disordered" evidence="3">
    <location>
        <begin position="674"/>
        <end position="804"/>
    </location>
</feature>
<dbReference type="GO" id="GO:0090090">
    <property type="term" value="P:negative regulation of canonical Wnt signaling pathway"/>
    <property type="evidence" value="ECO:0007669"/>
    <property type="project" value="TreeGrafter"/>
</dbReference>
<feature type="compositionally biased region" description="Basic and acidic residues" evidence="3">
    <location>
        <begin position="615"/>
        <end position="626"/>
    </location>
</feature>
<dbReference type="Gene3D" id="1.25.10.10">
    <property type="entry name" value="Leucine-rich Repeat Variant"/>
    <property type="match status" value="1"/>
</dbReference>
<dbReference type="GO" id="GO:0016055">
    <property type="term" value="P:Wnt signaling pathway"/>
    <property type="evidence" value="ECO:0007669"/>
    <property type="project" value="UniProtKB-KW"/>
</dbReference>
<feature type="compositionally biased region" description="Polar residues" evidence="3">
    <location>
        <begin position="701"/>
        <end position="716"/>
    </location>
</feature>
<dbReference type="GO" id="GO:0001708">
    <property type="term" value="P:cell fate specification"/>
    <property type="evidence" value="ECO:0007669"/>
    <property type="project" value="TreeGrafter"/>
</dbReference>
<dbReference type="GO" id="GO:0016342">
    <property type="term" value="C:catenin complex"/>
    <property type="evidence" value="ECO:0007669"/>
    <property type="project" value="TreeGrafter"/>
</dbReference>
<organism evidence="4 5">
    <name type="scientific">Acrobeloides nanus</name>
    <dbReference type="NCBI Taxonomy" id="290746"/>
    <lineage>
        <taxon>Eukaryota</taxon>
        <taxon>Metazoa</taxon>
        <taxon>Ecdysozoa</taxon>
        <taxon>Nematoda</taxon>
        <taxon>Chromadorea</taxon>
        <taxon>Rhabditida</taxon>
        <taxon>Tylenchina</taxon>
        <taxon>Cephalobomorpha</taxon>
        <taxon>Cephaloboidea</taxon>
        <taxon>Cephalobidae</taxon>
        <taxon>Acrobeloides</taxon>
    </lineage>
</organism>
<dbReference type="GO" id="GO:0045295">
    <property type="term" value="F:gamma-catenin binding"/>
    <property type="evidence" value="ECO:0007669"/>
    <property type="project" value="TreeGrafter"/>
</dbReference>
<comment type="similarity">
    <text evidence="1">Belongs to the adenomatous polyposis coli (APC) family.</text>
</comment>
<name>A0A914DK84_9BILA</name>
<dbReference type="GO" id="GO:0016477">
    <property type="term" value="P:cell migration"/>
    <property type="evidence" value="ECO:0007669"/>
    <property type="project" value="TreeGrafter"/>
</dbReference>
<dbReference type="WBParaSite" id="ACRNAN_scaffold2705.g9168.t1">
    <property type="protein sequence ID" value="ACRNAN_scaffold2705.g9168.t1"/>
    <property type="gene ID" value="ACRNAN_scaffold2705.g9168"/>
</dbReference>
<dbReference type="PANTHER" id="PTHR12607:SF12">
    <property type="entry name" value="APC-LIKE, ISOFORM A-RELATED"/>
    <property type="match status" value="1"/>
</dbReference>
<dbReference type="GO" id="GO:0008013">
    <property type="term" value="F:beta-catenin binding"/>
    <property type="evidence" value="ECO:0007669"/>
    <property type="project" value="InterPro"/>
</dbReference>
<dbReference type="InterPro" id="IPR011989">
    <property type="entry name" value="ARM-like"/>
</dbReference>
<evidence type="ECO:0000313" key="4">
    <source>
        <dbReference type="Proteomes" id="UP000887540"/>
    </source>
</evidence>
<dbReference type="InterPro" id="IPR026818">
    <property type="entry name" value="Apc_fam"/>
</dbReference>
<dbReference type="GO" id="GO:0007399">
    <property type="term" value="P:nervous system development"/>
    <property type="evidence" value="ECO:0007669"/>
    <property type="project" value="TreeGrafter"/>
</dbReference>
<keyword evidence="4" id="KW-1185">Reference proteome</keyword>
<feature type="compositionally biased region" description="Polar residues" evidence="3">
    <location>
        <begin position="771"/>
        <end position="783"/>
    </location>
</feature>
<feature type="region of interest" description="Disordered" evidence="3">
    <location>
        <begin position="553"/>
        <end position="577"/>
    </location>
</feature>
<protein>
    <submittedName>
        <fullName evidence="5">Adenomatous polyposis coli protein</fullName>
    </submittedName>
</protein>
<dbReference type="GO" id="GO:0008017">
    <property type="term" value="F:microtubule binding"/>
    <property type="evidence" value="ECO:0007669"/>
    <property type="project" value="TreeGrafter"/>
</dbReference>
<reference evidence="5" key="1">
    <citation type="submission" date="2022-11" db="UniProtKB">
        <authorList>
            <consortium name="WormBaseParasite"/>
        </authorList>
    </citation>
    <scope>IDENTIFICATION</scope>
</reference>
<dbReference type="SUPFAM" id="SSF48371">
    <property type="entry name" value="ARM repeat"/>
    <property type="match status" value="1"/>
</dbReference>
<dbReference type="InterPro" id="IPR016024">
    <property type="entry name" value="ARM-type_fold"/>
</dbReference>
<proteinExistence type="inferred from homology"/>
<evidence type="ECO:0000256" key="1">
    <source>
        <dbReference type="ARBA" id="ARBA00009051"/>
    </source>
</evidence>
<dbReference type="PANTHER" id="PTHR12607">
    <property type="entry name" value="ADENOMATOUS POLYPOSIS COLI PROTEIN FAMILY"/>
    <property type="match status" value="1"/>
</dbReference>
<feature type="region of interest" description="Disordered" evidence="3">
    <location>
        <begin position="592"/>
        <end position="637"/>
    </location>
</feature>
<dbReference type="Proteomes" id="UP000887540">
    <property type="component" value="Unplaced"/>
</dbReference>